<evidence type="ECO:0000313" key="9">
    <source>
        <dbReference type="Proteomes" id="UP000618986"/>
    </source>
</evidence>
<evidence type="ECO:0000256" key="6">
    <source>
        <dbReference type="SAM" id="SignalP"/>
    </source>
</evidence>
<dbReference type="PRINTS" id="PR00420">
    <property type="entry name" value="RNGMNOXGNASE"/>
</dbReference>
<name>A0ABR6MJA4_MICEC</name>
<feature type="signal peptide" evidence="6">
    <location>
        <begin position="1"/>
        <end position="19"/>
    </location>
</feature>
<dbReference type="SUPFAM" id="SSF51905">
    <property type="entry name" value="FAD/NAD(P)-binding domain"/>
    <property type="match status" value="1"/>
</dbReference>
<evidence type="ECO:0000256" key="5">
    <source>
        <dbReference type="ARBA" id="ARBA00023033"/>
    </source>
</evidence>
<gene>
    <name evidence="8" type="ORF">FHU28_004579</name>
</gene>
<protein>
    <submittedName>
        <fullName evidence="8">Salicylate hydroxylase</fullName>
        <ecNumber evidence="8">1.14.13.1</ecNumber>
    </submittedName>
</protein>
<keyword evidence="5" id="KW-0503">Monooxygenase</keyword>
<reference evidence="8 9" key="1">
    <citation type="submission" date="2020-08" db="EMBL/GenBank/DDBJ databases">
        <title>Sequencing the genomes of 1000 actinobacteria strains.</title>
        <authorList>
            <person name="Klenk H.-P."/>
        </authorList>
    </citation>
    <scope>NUCLEOTIDE SEQUENCE [LARGE SCALE GENOMIC DNA]</scope>
    <source>
        <strain evidence="8 9">DSM 43036</strain>
    </source>
</reference>
<dbReference type="EMBL" id="JACHJC010000001">
    <property type="protein sequence ID" value="MBB5114740.1"/>
    <property type="molecule type" value="Genomic_DNA"/>
</dbReference>
<dbReference type="Gene3D" id="3.50.50.60">
    <property type="entry name" value="FAD/NAD(P)-binding domain"/>
    <property type="match status" value="1"/>
</dbReference>
<dbReference type="InterPro" id="IPR050493">
    <property type="entry name" value="FAD-dep_Monooxygenase_BioMet"/>
</dbReference>
<evidence type="ECO:0000256" key="1">
    <source>
        <dbReference type="ARBA" id="ARBA00001974"/>
    </source>
</evidence>
<organism evidence="8 9">
    <name type="scientific">Micromonospora echinospora</name>
    <name type="common">Micromonospora purpurea</name>
    <dbReference type="NCBI Taxonomy" id="1877"/>
    <lineage>
        <taxon>Bacteria</taxon>
        <taxon>Bacillati</taxon>
        <taxon>Actinomycetota</taxon>
        <taxon>Actinomycetes</taxon>
        <taxon>Micromonosporales</taxon>
        <taxon>Micromonosporaceae</taxon>
        <taxon>Micromonospora</taxon>
    </lineage>
</organism>
<dbReference type="PANTHER" id="PTHR13789:SF318">
    <property type="entry name" value="GERANYLGERANYL DIPHOSPHATE REDUCTASE"/>
    <property type="match status" value="1"/>
</dbReference>
<keyword evidence="3" id="KW-0274">FAD</keyword>
<comment type="cofactor">
    <cofactor evidence="1">
        <name>FAD</name>
        <dbReference type="ChEBI" id="CHEBI:57692"/>
    </cofactor>
</comment>
<dbReference type="GO" id="GO:0018658">
    <property type="term" value="F:salicylate 1-monooxygenase activity"/>
    <property type="evidence" value="ECO:0007669"/>
    <property type="project" value="UniProtKB-EC"/>
</dbReference>
<evidence type="ECO:0000259" key="7">
    <source>
        <dbReference type="Pfam" id="PF01494"/>
    </source>
</evidence>
<feature type="chain" id="PRO_5045202869" evidence="6">
    <location>
        <begin position="20"/>
        <end position="396"/>
    </location>
</feature>
<evidence type="ECO:0000256" key="3">
    <source>
        <dbReference type="ARBA" id="ARBA00022827"/>
    </source>
</evidence>
<dbReference type="PANTHER" id="PTHR13789">
    <property type="entry name" value="MONOOXYGENASE"/>
    <property type="match status" value="1"/>
</dbReference>
<evidence type="ECO:0000256" key="4">
    <source>
        <dbReference type="ARBA" id="ARBA00023002"/>
    </source>
</evidence>
<dbReference type="EC" id="1.14.13.1" evidence="8"/>
<dbReference type="InterPro" id="IPR036188">
    <property type="entry name" value="FAD/NAD-bd_sf"/>
</dbReference>
<keyword evidence="6" id="KW-0732">Signal</keyword>
<dbReference type="Proteomes" id="UP000618986">
    <property type="component" value="Unassembled WGS sequence"/>
</dbReference>
<feature type="domain" description="FAD-binding" evidence="7">
    <location>
        <begin position="4"/>
        <end position="346"/>
    </location>
</feature>
<accession>A0ABR6MJA4</accession>
<evidence type="ECO:0000256" key="2">
    <source>
        <dbReference type="ARBA" id="ARBA00022630"/>
    </source>
</evidence>
<evidence type="ECO:0000313" key="8">
    <source>
        <dbReference type="EMBL" id="MBB5114740.1"/>
    </source>
</evidence>
<dbReference type="InterPro" id="IPR002938">
    <property type="entry name" value="FAD-bd"/>
</dbReference>
<comment type="caution">
    <text evidence="8">The sequence shown here is derived from an EMBL/GenBank/DDBJ whole genome shotgun (WGS) entry which is preliminary data.</text>
</comment>
<keyword evidence="2" id="KW-0285">Flavoprotein</keyword>
<sequence>MPQMRVAVAGAGIAGLAFAAALRRTGIDCHVYEQADELMEVGAGVQVAPNATRLLHRLGLRDRLRTVAVAPQAIEMRRWDDGTLLQRTPLGSVCGRRFGAPYYVVHRADLHSSLLSLVPPDRVHLGARLTAVTQTADEAYLHLSNGTTVAADLVVGADGIHSVAREQIVADRPRFSGQSIYRGLVPAERVPFLLTEPRVQLWFGPDQHCVCYPVSAGRQVSFGATVPATDWRQESWSGRGDVTQLAAAYAGWHPDVTRLIAAADRVGRWALHDRDSIDRLSAGRVTLIGDAAHPMLPFQAQGANQAVEDAVVLAVCLAGVEPAGLGAALRRYERIRLPRTTRIQRQSRANAEMFHLADGADQRRRDVAAQSSSGLDRHEWLFGYDAEKATTTSGSA</sequence>
<dbReference type="GeneID" id="300295115"/>
<keyword evidence="4 8" id="KW-0560">Oxidoreductase</keyword>
<dbReference type="Pfam" id="PF01494">
    <property type="entry name" value="FAD_binding_3"/>
    <property type="match status" value="1"/>
</dbReference>
<dbReference type="RefSeq" id="WP_184686531.1">
    <property type="nucleotide sequence ID" value="NZ_JACHJC010000001.1"/>
</dbReference>
<proteinExistence type="predicted"/>
<dbReference type="SUPFAM" id="SSF54373">
    <property type="entry name" value="FAD-linked reductases, C-terminal domain"/>
    <property type="match status" value="1"/>
</dbReference>
<keyword evidence="9" id="KW-1185">Reference proteome</keyword>